<dbReference type="InterPro" id="IPR029045">
    <property type="entry name" value="ClpP/crotonase-like_dom_sf"/>
</dbReference>
<dbReference type="PANTHER" id="PTHR33209:SF1">
    <property type="entry name" value="PEPTIDASE S49 DOMAIN-CONTAINING PROTEIN"/>
    <property type="match status" value="1"/>
</dbReference>
<evidence type="ECO:0000256" key="6">
    <source>
        <dbReference type="ARBA" id="ARBA00023136"/>
    </source>
</evidence>
<dbReference type="CDD" id="cd07018">
    <property type="entry name" value="S49_SppA_67K_type"/>
    <property type="match status" value="1"/>
</dbReference>
<comment type="similarity">
    <text evidence="2">Belongs to the peptidase S49 family.</text>
</comment>
<dbReference type="CDD" id="cd07023">
    <property type="entry name" value="S49_Sppa_N_C"/>
    <property type="match status" value="1"/>
</dbReference>
<dbReference type="EMBL" id="FNUT01000009">
    <property type="protein sequence ID" value="SEG55240.1"/>
    <property type="molecule type" value="Genomic_DNA"/>
</dbReference>
<dbReference type="InterPro" id="IPR004634">
    <property type="entry name" value="Pept_S49_pIV"/>
</dbReference>
<dbReference type="InterPro" id="IPR047217">
    <property type="entry name" value="S49_SppA_67K_type_N"/>
</dbReference>
<organism evidence="10 11">
    <name type="scientific">Sphingobacterium lactis</name>
    <dbReference type="NCBI Taxonomy" id="797291"/>
    <lineage>
        <taxon>Bacteria</taxon>
        <taxon>Pseudomonadati</taxon>
        <taxon>Bacteroidota</taxon>
        <taxon>Sphingobacteriia</taxon>
        <taxon>Sphingobacteriales</taxon>
        <taxon>Sphingobacteriaceae</taxon>
        <taxon>Sphingobacterium</taxon>
    </lineage>
</organism>
<keyword evidence="4" id="KW-0378">Hydrolase</keyword>
<keyword evidence="11" id="KW-1185">Reference proteome</keyword>
<evidence type="ECO:0000256" key="7">
    <source>
        <dbReference type="PIRSR" id="PIRSR001217-1"/>
    </source>
</evidence>
<evidence type="ECO:0000256" key="4">
    <source>
        <dbReference type="ARBA" id="ARBA00022801"/>
    </source>
</evidence>
<dbReference type="NCBIfam" id="TIGR00706">
    <property type="entry name" value="SppA_dom"/>
    <property type="match status" value="1"/>
</dbReference>
<feature type="domain" description="Peptidase S49" evidence="9">
    <location>
        <begin position="127"/>
        <end position="279"/>
    </location>
</feature>
<dbReference type="Gene3D" id="3.90.226.10">
    <property type="entry name" value="2-enoyl-CoA Hydratase, Chain A, domain 1"/>
    <property type="match status" value="3"/>
</dbReference>
<feature type="active site" description="Nucleophile" evidence="7">
    <location>
        <position position="388"/>
    </location>
</feature>
<evidence type="ECO:0000256" key="1">
    <source>
        <dbReference type="ARBA" id="ARBA00004370"/>
    </source>
</evidence>
<dbReference type="Proteomes" id="UP000236731">
    <property type="component" value="Unassembled WGS sequence"/>
</dbReference>
<dbReference type="PANTHER" id="PTHR33209">
    <property type="entry name" value="PROTEASE 4"/>
    <property type="match status" value="1"/>
</dbReference>
<dbReference type="AlphaFoldDB" id="A0A1H6B3R8"/>
<reference evidence="11" key="1">
    <citation type="submission" date="2016-10" db="EMBL/GenBank/DDBJ databases">
        <authorList>
            <person name="Varghese N."/>
            <person name="Submissions S."/>
        </authorList>
    </citation>
    <scope>NUCLEOTIDE SEQUENCE [LARGE SCALE GENOMIC DNA]</scope>
    <source>
        <strain evidence="11">DSM 22361</strain>
    </source>
</reference>
<evidence type="ECO:0000256" key="5">
    <source>
        <dbReference type="ARBA" id="ARBA00022825"/>
    </source>
</evidence>
<evidence type="ECO:0000259" key="9">
    <source>
        <dbReference type="Pfam" id="PF01343"/>
    </source>
</evidence>
<comment type="subcellular location">
    <subcellularLocation>
        <location evidence="1">Membrane</location>
    </subcellularLocation>
</comment>
<dbReference type="NCBIfam" id="TIGR00705">
    <property type="entry name" value="SppA_67K"/>
    <property type="match status" value="1"/>
</dbReference>
<dbReference type="GO" id="GO:0008236">
    <property type="term" value="F:serine-type peptidase activity"/>
    <property type="evidence" value="ECO:0007669"/>
    <property type="project" value="UniProtKB-KW"/>
</dbReference>
<name>A0A1H6B3R8_9SPHI</name>
<dbReference type="GO" id="GO:0016020">
    <property type="term" value="C:membrane"/>
    <property type="evidence" value="ECO:0007669"/>
    <property type="project" value="UniProtKB-SubCell"/>
</dbReference>
<evidence type="ECO:0000256" key="8">
    <source>
        <dbReference type="SAM" id="Phobius"/>
    </source>
</evidence>
<dbReference type="GO" id="GO:0006465">
    <property type="term" value="P:signal peptide processing"/>
    <property type="evidence" value="ECO:0007669"/>
    <property type="project" value="InterPro"/>
</dbReference>
<dbReference type="PIRSF" id="PIRSF001217">
    <property type="entry name" value="Protease_4_SppA"/>
    <property type="match status" value="1"/>
</dbReference>
<dbReference type="OrthoDB" id="9764363at2"/>
<accession>A0A1H6B3R8</accession>
<feature type="active site" description="Proton donor/acceptor" evidence="7">
    <location>
        <position position="195"/>
    </location>
</feature>
<keyword evidence="8" id="KW-0812">Transmembrane</keyword>
<dbReference type="Gene3D" id="6.20.330.10">
    <property type="match status" value="1"/>
</dbReference>
<evidence type="ECO:0000313" key="10">
    <source>
        <dbReference type="EMBL" id="SEG55240.1"/>
    </source>
</evidence>
<feature type="transmembrane region" description="Helical" evidence="8">
    <location>
        <begin position="7"/>
        <end position="34"/>
    </location>
</feature>
<keyword evidence="6 8" id="KW-0472">Membrane</keyword>
<protein>
    <submittedName>
        <fullName evidence="10">Protease-4</fullName>
    </submittedName>
</protein>
<keyword evidence="3 10" id="KW-0645">Protease</keyword>
<sequence>MRSFFKYVLATITGIIISTVLLFIIFIGIISMMVSSVGSSTEAVVPTNAVLFIDLNHEITEKSEPNPFENMELPGFVSTKSIGLNDIVSRIKAAKTDGNIKGIYLNVAGAGTGFATLKAIREALVDFKTSDKFIIAYSDGMTQKGYYLNAVADEIYLHPQGSLDFRGLASSVMFFKEALDKVGVEMQVLKVGTYKSAVEPFIMNSMSDANREQVNSYLGSIYGTFLQDISTSRKIAADSLRSIANGYLIREASDAKKYGFVNDLLYKDQVIAKIKAKLGLDDKKDIPTVALLDYKKSADKGEAGGDRVAVLYAYGDIVDGEGVEGQIGGDKLSRELRELRRDDKVKAIVLRVNSPGGSALASESIWREVDLTKKTKPIVVSMGDYAASGGYYISAAADSIFADPTTLTGSIGVFGLVPSFQKLFNTNLGIHFEAVKTAKFADMDVDMDRPLTEEEKTIIQGGVNKIYQVFMKRVADGRKISIAEVDSIGQGRVWTGEQAVKLKLVDRVATLDQAIAAAAKKAKLENYRVSEYPREKDPFATIWSTSKDKIKMWMLEDELGDYVKYLAEVKKITQMSGVQARIPYLVEIY</sequence>
<keyword evidence="5" id="KW-0720">Serine protease</keyword>
<dbReference type="InterPro" id="IPR047272">
    <property type="entry name" value="S49_SppA_C"/>
</dbReference>
<dbReference type="SUPFAM" id="SSF52096">
    <property type="entry name" value="ClpP/crotonase"/>
    <property type="match status" value="2"/>
</dbReference>
<evidence type="ECO:0000256" key="3">
    <source>
        <dbReference type="ARBA" id="ARBA00022670"/>
    </source>
</evidence>
<dbReference type="RefSeq" id="WP_103907042.1">
    <property type="nucleotide sequence ID" value="NZ_CP049246.1"/>
</dbReference>
<dbReference type="Pfam" id="PF01343">
    <property type="entry name" value="Peptidase_S49"/>
    <property type="match status" value="2"/>
</dbReference>
<feature type="domain" description="Peptidase S49" evidence="9">
    <location>
        <begin position="372"/>
        <end position="524"/>
    </location>
</feature>
<evidence type="ECO:0000256" key="2">
    <source>
        <dbReference type="ARBA" id="ARBA00008683"/>
    </source>
</evidence>
<dbReference type="InterPro" id="IPR002142">
    <property type="entry name" value="Peptidase_S49"/>
</dbReference>
<keyword evidence="8" id="KW-1133">Transmembrane helix</keyword>
<gene>
    <name evidence="10" type="ORF">SAMN05421877_109135</name>
</gene>
<evidence type="ECO:0000313" key="11">
    <source>
        <dbReference type="Proteomes" id="UP000236731"/>
    </source>
</evidence>
<proteinExistence type="inferred from homology"/>
<dbReference type="InterPro" id="IPR004635">
    <property type="entry name" value="Pept_S49_SppA"/>
</dbReference>